<accession>A0A6G7VG45</accession>
<keyword evidence="3" id="KW-1185">Reference proteome</keyword>
<evidence type="ECO:0000256" key="1">
    <source>
        <dbReference type="SAM" id="MobiDB-lite"/>
    </source>
</evidence>
<dbReference type="RefSeq" id="WP_166268960.1">
    <property type="nucleotide sequence ID" value="NZ_CP048029.1"/>
</dbReference>
<organism evidence="2 3">
    <name type="scientific">Caldichromatium japonicum</name>
    <dbReference type="NCBI Taxonomy" id="2699430"/>
    <lineage>
        <taxon>Bacteria</taxon>
        <taxon>Pseudomonadati</taxon>
        <taxon>Pseudomonadota</taxon>
        <taxon>Gammaproteobacteria</taxon>
        <taxon>Chromatiales</taxon>
        <taxon>Chromatiaceae</taxon>
        <taxon>Caldichromatium</taxon>
    </lineage>
</organism>
<gene>
    <name evidence="2" type="ORF">GWK36_13815</name>
</gene>
<sequence>MEPDVPLDPPEDLIEPPTQGPSPWQQPLPASATKGFKGWGDEGGERLVPPLRETARPRDPLIRAAETAQRRPSPPPSSPPPSRNAKQLVAELLRQLPEDCTIEEIQWQLYALEKAQRGREDIAQGRGYLNSEAKQRLDRWLES</sequence>
<dbReference type="EMBL" id="CP048029">
    <property type="protein sequence ID" value="QIK38880.1"/>
    <property type="molecule type" value="Genomic_DNA"/>
</dbReference>
<feature type="region of interest" description="Disordered" evidence="1">
    <location>
        <begin position="1"/>
        <end position="85"/>
    </location>
</feature>
<dbReference type="KEGG" id="cjap:GWK36_13815"/>
<evidence type="ECO:0000313" key="2">
    <source>
        <dbReference type="EMBL" id="QIK38880.1"/>
    </source>
</evidence>
<dbReference type="AlphaFoldDB" id="A0A6G7VG45"/>
<protein>
    <submittedName>
        <fullName evidence="2">Uncharacterized protein</fullName>
    </submittedName>
</protein>
<evidence type="ECO:0000313" key="3">
    <source>
        <dbReference type="Proteomes" id="UP000502699"/>
    </source>
</evidence>
<dbReference type="Proteomes" id="UP000502699">
    <property type="component" value="Chromosome"/>
</dbReference>
<reference evidence="3" key="1">
    <citation type="submission" date="2020-01" db="EMBL/GenBank/DDBJ databases">
        <title>Caldichromatium gen. nov., sp. nov., a thermophilic purple sulfur bacterium member of the family Chromatiaceae isolated from Nakabusa hot spring, Japan.</title>
        <authorList>
            <person name="Saini M.K."/>
            <person name="Hanada S."/>
            <person name="Tank M."/>
        </authorList>
    </citation>
    <scope>NUCLEOTIDE SEQUENCE [LARGE SCALE GENOMIC DNA]</scope>
    <source>
        <strain evidence="3">No.7</strain>
    </source>
</reference>
<feature type="compositionally biased region" description="Acidic residues" evidence="1">
    <location>
        <begin position="1"/>
        <end position="14"/>
    </location>
</feature>
<feature type="compositionally biased region" description="Pro residues" evidence="1">
    <location>
        <begin position="72"/>
        <end position="82"/>
    </location>
</feature>
<name>A0A6G7VG45_9GAMM</name>
<proteinExistence type="predicted"/>